<evidence type="ECO:0000256" key="2">
    <source>
        <dbReference type="SAM" id="Phobius"/>
    </source>
</evidence>
<protein>
    <submittedName>
        <fullName evidence="3">Uncharacterized protein</fullName>
    </submittedName>
</protein>
<feature type="transmembrane region" description="Helical" evidence="2">
    <location>
        <begin position="207"/>
        <end position="228"/>
    </location>
</feature>
<keyword evidence="4" id="KW-1185">Reference proteome</keyword>
<feature type="transmembrane region" description="Helical" evidence="2">
    <location>
        <begin position="12"/>
        <end position="30"/>
    </location>
</feature>
<dbReference type="Proteomes" id="UP001527925">
    <property type="component" value="Unassembled WGS sequence"/>
</dbReference>
<accession>A0ABR4MZ58</accession>
<feature type="compositionally biased region" description="Basic and acidic residues" evidence="1">
    <location>
        <begin position="299"/>
        <end position="308"/>
    </location>
</feature>
<organism evidence="3 4">
    <name type="scientific">Polyrhizophydium stewartii</name>
    <dbReference type="NCBI Taxonomy" id="2732419"/>
    <lineage>
        <taxon>Eukaryota</taxon>
        <taxon>Fungi</taxon>
        <taxon>Fungi incertae sedis</taxon>
        <taxon>Chytridiomycota</taxon>
        <taxon>Chytridiomycota incertae sedis</taxon>
        <taxon>Chytridiomycetes</taxon>
        <taxon>Rhizophydiales</taxon>
        <taxon>Rhizophydiales incertae sedis</taxon>
        <taxon>Polyrhizophydium</taxon>
    </lineage>
</organism>
<feature type="transmembrane region" description="Helical" evidence="2">
    <location>
        <begin position="157"/>
        <end position="186"/>
    </location>
</feature>
<comment type="caution">
    <text evidence="3">The sequence shown here is derived from an EMBL/GenBank/DDBJ whole genome shotgun (WGS) entry which is preliminary data.</text>
</comment>
<keyword evidence="2" id="KW-0812">Transmembrane</keyword>
<keyword evidence="2" id="KW-0472">Membrane</keyword>
<feature type="transmembrane region" description="Helical" evidence="2">
    <location>
        <begin position="240"/>
        <end position="261"/>
    </location>
</feature>
<evidence type="ECO:0000313" key="4">
    <source>
        <dbReference type="Proteomes" id="UP001527925"/>
    </source>
</evidence>
<gene>
    <name evidence="3" type="ORF">HK105_207932</name>
</gene>
<feature type="transmembrane region" description="Helical" evidence="2">
    <location>
        <begin position="82"/>
        <end position="102"/>
    </location>
</feature>
<dbReference type="EMBL" id="JADGIZ020000062">
    <property type="protein sequence ID" value="KAL2912534.1"/>
    <property type="molecule type" value="Genomic_DNA"/>
</dbReference>
<evidence type="ECO:0000313" key="3">
    <source>
        <dbReference type="EMBL" id="KAL2912534.1"/>
    </source>
</evidence>
<feature type="transmembrane region" description="Helical" evidence="2">
    <location>
        <begin position="114"/>
        <end position="137"/>
    </location>
</feature>
<feature type="transmembrane region" description="Helical" evidence="2">
    <location>
        <begin position="42"/>
        <end position="62"/>
    </location>
</feature>
<name>A0ABR4MZ58_9FUNG</name>
<feature type="compositionally biased region" description="Polar residues" evidence="1">
    <location>
        <begin position="286"/>
        <end position="295"/>
    </location>
</feature>
<proteinExistence type="predicted"/>
<keyword evidence="2" id="KW-1133">Transmembrane helix</keyword>
<feature type="region of interest" description="Disordered" evidence="1">
    <location>
        <begin position="286"/>
        <end position="308"/>
    </location>
</feature>
<evidence type="ECO:0000256" key="1">
    <source>
        <dbReference type="SAM" id="MobiDB-lite"/>
    </source>
</evidence>
<sequence length="324" mass="36580">MRPLEAHMPPSLIFQGIAVSELLAAGMFMITSKPETHRTTIFRMSCIAWALVVVVTAIDIAILDFFVSPYPLADKFWHPKMVMSSFAVGLINDFVMLALFIIRLRIFYRDNSLVFWGLVFLGCMSMIIVLPGDYISIAANIDVLNGKYAFFTDSPNMAFANVLFAVSNTAKGLFSALSSMAFLWAIGKGLGFSKKGFLYEIMLNHDGLRFFVIIGLNFAVVLFTLLAYLNGYNYITYCAWYLPSLISSVEVRTFLIASYVAPRDIIERNRLGLTATSPISGSQIRSYNNGNSFHNKQSHSKEEAKRSRYDIELEEQRKDTVRYF</sequence>
<reference evidence="3 4" key="1">
    <citation type="submission" date="2023-09" db="EMBL/GenBank/DDBJ databases">
        <title>Pangenome analysis of Batrachochytrium dendrobatidis and related Chytrids.</title>
        <authorList>
            <person name="Yacoub M.N."/>
            <person name="Stajich J.E."/>
            <person name="James T.Y."/>
        </authorList>
    </citation>
    <scope>NUCLEOTIDE SEQUENCE [LARGE SCALE GENOMIC DNA]</scope>
    <source>
        <strain evidence="3 4">JEL0888</strain>
    </source>
</reference>